<dbReference type="Proteomes" id="UP000479710">
    <property type="component" value="Unassembled WGS sequence"/>
</dbReference>
<evidence type="ECO:0000313" key="1">
    <source>
        <dbReference type="EMBL" id="KAF0910974.1"/>
    </source>
</evidence>
<proteinExistence type="predicted"/>
<accession>A0A6G1DFM1</accession>
<evidence type="ECO:0000313" key="2">
    <source>
        <dbReference type="Proteomes" id="UP000479710"/>
    </source>
</evidence>
<dbReference type="AlphaFoldDB" id="A0A6G1DFM1"/>
<sequence length="118" mass="13175">MAAAERERENKHIVIAGMVVEGDIDDPRDGQGFSSPHPRPGRRRFILARRLKLKLRRSFTVGSAGGKDLPLLRLRSGPTADHRLHLPHSEKNWWQGRGQWSLGVRKRDGGGEEPGGGR</sequence>
<dbReference type="EMBL" id="SPHZ02000006">
    <property type="protein sequence ID" value="KAF0910974.1"/>
    <property type="molecule type" value="Genomic_DNA"/>
</dbReference>
<name>A0A6G1DFM1_9ORYZ</name>
<organism evidence="1 2">
    <name type="scientific">Oryza meyeriana var. granulata</name>
    <dbReference type="NCBI Taxonomy" id="110450"/>
    <lineage>
        <taxon>Eukaryota</taxon>
        <taxon>Viridiplantae</taxon>
        <taxon>Streptophyta</taxon>
        <taxon>Embryophyta</taxon>
        <taxon>Tracheophyta</taxon>
        <taxon>Spermatophyta</taxon>
        <taxon>Magnoliopsida</taxon>
        <taxon>Liliopsida</taxon>
        <taxon>Poales</taxon>
        <taxon>Poaceae</taxon>
        <taxon>BOP clade</taxon>
        <taxon>Oryzoideae</taxon>
        <taxon>Oryzeae</taxon>
        <taxon>Oryzinae</taxon>
        <taxon>Oryza</taxon>
        <taxon>Oryza meyeriana</taxon>
    </lineage>
</organism>
<protein>
    <submittedName>
        <fullName evidence="1">Uncharacterized protein</fullName>
    </submittedName>
</protein>
<reference evidence="1 2" key="1">
    <citation type="submission" date="2019-11" db="EMBL/GenBank/DDBJ databases">
        <title>Whole genome sequence of Oryza granulata.</title>
        <authorList>
            <person name="Li W."/>
        </authorList>
    </citation>
    <scope>NUCLEOTIDE SEQUENCE [LARGE SCALE GENOMIC DNA]</scope>
    <source>
        <strain evidence="2">cv. Menghai</strain>
        <tissue evidence="1">Leaf</tissue>
    </source>
</reference>
<keyword evidence="2" id="KW-1185">Reference proteome</keyword>
<comment type="caution">
    <text evidence="1">The sequence shown here is derived from an EMBL/GenBank/DDBJ whole genome shotgun (WGS) entry which is preliminary data.</text>
</comment>
<gene>
    <name evidence="1" type="ORF">E2562_005364</name>
</gene>